<reference evidence="1" key="1">
    <citation type="submission" date="2021-08" db="EMBL/GenBank/DDBJ databases">
        <title>The first chromosome-level gecko genome reveals the dynamic sex chromosomes of Neotropical dwarf geckos (Sphaerodactylidae: Sphaerodactylus).</title>
        <authorList>
            <person name="Pinto B.J."/>
            <person name="Keating S.E."/>
            <person name="Gamble T."/>
        </authorList>
    </citation>
    <scope>NUCLEOTIDE SEQUENCE</scope>
    <source>
        <strain evidence="1">TG3544</strain>
    </source>
</reference>
<accession>A0ACB8E9S4</accession>
<name>A0ACB8E9S4_9SAUR</name>
<proteinExistence type="predicted"/>
<dbReference type="Proteomes" id="UP000827872">
    <property type="component" value="Linkage Group LG14"/>
</dbReference>
<dbReference type="EMBL" id="CM037627">
    <property type="protein sequence ID" value="KAH7989114.1"/>
    <property type="molecule type" value="Genomic_DNA"/>
</dbReference>
<keyword evidence="2" id="KW-1185">Reference proteome</keyword>
<gene>
    <name evidence="1" type="ORF">K3G42_003265</name>
</gene>
<evidence type="ECO:0000313" key="2">
    <source>
        <dbReference type="Proteomes" id="UP000827872"/>
    </source>
</evidence>
<sequence>MSKQDPAETSSLSEIRERMKEKKNSALKTTKINASIAAKIRTKAINNSSIIKITLKQNNKALALAHSAAKREARELTKEKMLLQKEVKLGDFERAFLRQKLSAVVNLFVKMHQRHNKYMEELQQLMGSQLRALVKLSSPAESDSCLLLPDERLSTTEMTDSQADDNRPIRPAPKAMRIPFFQDDDKGENDKGDLASTRQSMLSLQLPVLAAGEPLKRAASPAVEKPSSSYLTEEPLASCERNGHPSGEMDGAALALDLNVTLGGNLSSIPKSSRSCSLSMLNKNDKLGQCSETTKSHSDLMVVPLGHVTQRRKRTTDFSDSFRECSLMELSDNRPLAGSAPPKEMERAEMSQVGELVTPKARNRSYKIKAGEAKVLKKMSMEMKGRGSSISKSRVDLDDCNEGAAPNTTQPKALGRKTMIVSESTEGSAQVDNPEKIQPLNTHGQNVGHNSQCFDKTVCVASPYHVEDLPFAENSNNIGNASQRSDKADACEKISVVDLAPWEGKNGVWEPKNKAQVVEFDPSSWRQTPDSISSLKNTPPAFPALLDDAFSDSECRKWFKTVPKVQRFSDIQNTILLKTKSSSLEKTSWKAMNQVTDLKRKSSKPKADRKAYSENNVIDRSLDSHHVAQAATGQKTPARSCALLKTSAVNNNNANQVSSGRQKTMQETHKESSPKAAPHLNENTILKDLTNSAQTLCHSTLLEEPGTRRGGRAKKSVNYQEPKLNRKLRRGDPIANSDIFNCPVYKTRKKKKTDSEAISKESSSDPVP</sequence>
<organism evidence="1 2">
    <name type="scientific">Sphaerodactylus townsendi</name>
    <dbReference type="NCBI Taxonomy" id="933632"/>
    <lineage>
        <taxon>Eukaryota</taxon>
        <taxon>Metazoa</taxon>
        <taxon>Chordata</taxon>
        <taxon>Craniata</taxon>
        <taxon>Vertebrata</taxon>
        <taxon>Euteleostomi</taxon>
        <taxon>Lepidosauria</taxon>
        <taxon>Squamata</taxon>
        <taxon>Bifurcata</taxon>
        <taxon>Gekkota</taxon>
        <taxon>Sphaerodactylidae</taxon>
        <taxon>Sphaerodactylus</taxon>
    </lineage>
</organism>
<comment type="caution">
    <text evidence="1">The sequence shown here is derived from an EMBL/GenBank/DDBJ whole genome shotgun (WGS) entry which is preliminary data.</text>
</comment>
<evidence type="ECO:0000313" key="1">
    <source>
        <dbReference type="EMBL" id="KAH7989114.1"/>
    </source>
</evidence>
<protein>
    <submittedName>
        <fullName evidence="1">Uncharacterized protein</fullName>
    </submittedName>
</protein>